<dbReference type="InterPro" id="IPR017937">
    <property type="entry name" value="Thioredoxin_CS"/>
</dbReference>
<dbReference type="Pfam" id="PF00085">
    <property type="entry name" value="Thioredoxin"/>
    <property type="match status" value="1"/>
</dbReference>
<feature type="domain" description="Thioredoxin" evidence="2">
    <location>
        <begin position="1"/>
        <end position="121"/>
    </location>
</feature>
<accession>A0A0H0XSV3</accession>
<dbReference type="SUPFAM" id="SSF52833">
    <property type="entry name" value="Thioredoxin-like"/>
    <property type="match status" value="1"/>
</dbReference>
<dbReference type="PROSITE" id="PS51352">
    <property type="entry name" value="THIOREDOXIN_2"/>
    <property type="match status" value="1"/>
</dbReference>
<dbReference type="Gene3D" id="3.40.30.10">
    <property type="entry name" value="Glutaredoxin"/>
    <property type="match status" value="1"/>
</dbReference>
<gene>
    <name evidence="3" type="ORF">AAV99_00475</name>
</gene>
<dbReference type="Proteomes" id="UP000053455">
    <property type="component" value="Unassembled WGS sequence"/>
</dbReference>
<dbReference type="PANTHER" id="PTHR10438:SF468">
    <property type="entry name" value="THIOREDOXIN-1-RELATED"/>
    <property type="match status" value="1"/>
</dbReference>
<dbReference type="EMBL" id="LBHU01000001">
    <property type="protein sequence ID" value="KLI65081.1"/>
    <property type="molecule type" value="Genomic_DNA"/>
</dbReference>
<dbReference type="STRING" id="874156.GCA_001021555_01189"/>
<dbReference type="AlphaFoldDB" id="A0A0H0XSV3"/>
<dbReference type="PANTHER" id="PTHR10438">
    <property type="entry name" value="THIOREDOXIN"/>
    <property type="match status" value="1"/>
</dbReference>
<evidence type="ECO:0000313" key="3">
    <source>
        <dbReference type="EMBL" id="KLI65081.1"/>
    </source>
</evidence>
<evidence type="ECO:0000313" key="4">
    <source>
        <dbReference type="Proteomes" id="UP000053455"/>
    </source>
</evidence>
<evidence type="ECO:0000256" key="1">
    <source>
        <dbReference type="ARBA" id="ARBA00023284"/>
    </source>
</evidence>
<dbReference type="CDD" id="cd02947">
    <property type="entry name" value="TRX_family"/>
    <property type="match status" value="1"/>
</dbReference>
<dbReference type="PATRIC" id="fig|874156.12.peg.103"/>
<dbReference type="InterPro" id="IPR036249">
    <property type="entry name" value="Thioredoxin-like_sf"/>
</dbReference>
<reference evidence="3 4" key="1">
    <citation type="submission" date="2015-04" db="EMBL/GenBank/DDBJ databases">
        <title>The draft genome sequence of Erythrobacter marinus HWDM-33.</title>
        <authorList>
            <person name="Zhuang L."/>
            <person name="Liu Y."/>
            <person name="Shao Z."/>
        </authorList>
    </citation>
    <scope>NUCLEOTIDE SEQUENCE [LARGE SCALE GENOMIC DNA]</scope>
    <source>
        <strain evidence="3 4">HWDM-33</strain>
    </source>
</reference>
<dbReference type="GO" id="GO:0015036">
    <property type="term" value="F:disulfide oxidoreductase activity"/>
    <property type="evidence" value="ECO:0007669"/>
    <property type="project" value="UniProtKB-ARBA"/>
</dbReference>
<dbReference type="PROSITE" id="PS00194">
    <property type="entry name" value="THIOREDOXIN_1"/>
    <property type="match status" value="1"/>
</dbReference>
<keyword evidence="1" id="KW-0676">Redox-active center</keyword>
<dbReference type="InterPro" id="IPR013766">
    <property type="entry name" value="Thioredoxin_domain"/>
</dbReference>
<evidence type="ECO:0000259" key="2">
    <source>
        <dbReference type="PROSITE" id="PS51352"/>
    </source>
</evidence>
<name>A0A0H0XSV3_9SPHN</name>
<organism evidence="3 4">
    <name type="scientific">Aurantiacibacter marinus</name>
    <dbReference type="NCBI Taxonomy" id="874156"/>
    <lineage>
        <taxon>Bacteria</taxon>
        <taxon>Pseudomonadati</taxon>
        <taxon>Pseudomonadota</taxon>
        <taxon>Alphaproteobacteria</taxon>
        <taxon>Sphingomonadales</taxon>
        <taxon>Erythrobacteraceae</taxon>
        <taxon>Aurantiacibacter</taxon>
    </lineage>
</organism>
<proteinExistence type="predicted"/>
<protein>
    <recommendedName>
        <fullName evidence="2">Thioredoxin domain-containing protein</fullName>
    </recommendedName>
</protein>
<comment type="caution">
    <text evidence="3">The sequence shown here is derived from an EMBL/GenBank/DDBJ whole genome shotgun (WGS) entry which is preliminary data.</text>
</comment>
<dbReference type="InterPro" id="IPR050620">
    <property type="entry name" value="Thioredoxin_H-type-like"/>
</dbReference>
<keyword evidence="4" id="KW-1185">Reference proteome</keyword>
<sequence>MAALFAALPLAATAQVSWTNYSATSFAAAQQEGRTIVVDVHADWCPTCRAQTPILNELRSDPRLADAIFMRVDFDNDRDFLRAHRIARQSTILVFRDGDEKGRSIAETNRGRLRTFVLGQI</sequence>